<keyword evidence="5" id="KW-0732">Signal</keyword>
<protein>
    <recommendedName>
        <fullName evidence="10">Endo-chitosanase</fullName>
        <ecNumber evidence="10">3.2.1.132</ecNumber>
    </recommendedName>
</protein>
<evidence type="ECO:0000256" key="5">
    <source>
        <dbReference type="ARBA" id="ARBA00022729"/>
    </source>
</evidence>
<keyword evidence="4" id="KW-0964">Secreted</keyword>
<evidence type="ECO:0000313" key="12">
    <source>
        <dbReference type="EMBL" id="RJE26035.1"/>
    </source>
</evidence>
<reference evidence="13" key="1">
    <citation type="submission" date="2017-02" db="EMBL/GenBank/DDBJ databases">
        <authorList>
            <person name="Tafer H."/>
            <person name="Lopandic K."/>
        </authorList>
    </citation>
    <scope>NUCLEOTIDE SEQUENCE [LARGE SCALE GENOMIC DNA]</scope>
    <source>
        <strain evidence="13">CBS 366.77</strain>
    </source>
</reference>
<evidence type="ECO:0000256" key="8">
    <source>
        <dbReference type="ARBA" id="ARBA00023295"/>
    </source>
</evidence>
<keyword evidence="6 10" id="KW-0378">Hydrolase</keyword>
<comment type="subcellular location">
    <subcellularLocation>
        <location evidence="2 10">Secreted</location>
    </subcellularLocation>
</comment>
<feature type="compositionally biased region" description="Low complexity" evidence="11">
    <location>
        <begin position="172"/>
        <end position="190"/>
    </location>
</feature>
<sequence>MDIDCDGSDNMAGKCSDDPSGQAQTSFKTTAKSYGVPDLNSSIHSYVVFGNEGGSPSFDPVKSGLEPLSVMAVVCDEKLFYGVWGDKNEGTYIGEASISLAKACFPDQIITGNTGYLGHDILYLGFTGKDAAPGQKGADWNAQSFSDFETSLSSIGDRLVATVSASPSQKPDFGSGSISSSGPVSSSNSDSDTKSGQERIGSWNGVCFSVLFTIFGIFDI</sequence>
<dbReference type="EMBL" id="MVGC01000031">
    <property type="protein sequence ID" value="RJE26035.1"/>
    <property type="molecule type" value="Genomic_DNA"/>
</dbReference>
<dbReference type="Proteomes" id="UP000266188">
    <property type="component" value="Unassembled WGS sequence"/>
</dbReference>
<name>A0A3A3A7U2_9EURO</name>
<dbReference type="GO" id="GO:0000272">
    <property type="term" value="P:polysaccharide catabolic process"/>
    <property type="evidence" value="ECO:0007669"/>
    <property type="project" value="UniProtKB-KW"/>
</dbReference>
<comment type="similarity">
    <text evidence="3 10">Belongs to the glycosyl hydrolase 75 family.</text>
</comment>
<dbReference type="Pfam" id="PF07335">
    <property type="entry name" value="Glyco_hydro_75"/>
    <property type="match status" value="1"/>
</dbReference>
<dbReference type="EC" id="3.2.1.132" evidence="10"/>
<evidence type="ECO:0000256" key="11">
    <source>
        <dbReference type="SAM" id="MobiDB-lite"/>
    </source>
</evidence>
<comment type="catalytic activity">
    <reaction evidence="1 10">
        <text>Endohydrolysis of beta-(1-&gt;4)-linkages between D-glucosamine residues in a partly acetylated chitosan.</text>
        <dbReference type="EC" id="3.2.1.132"/>
    </reaction>
</comment>
<evidence type="ECO:0000256" key="10">
    <source>
        <dbReference type="RuleBase" id="RU361208"/>
    </source>
</evidence>
<evidence type="ECO:0000256" key="4">
    <source>
        <dbReference type="ARBA" id="ARBA00022525"/>
    </source>
</evidence>
<comment type="function">
    <text evidence="10">Chitosanase catalyzing the endo-type cleavage of chitosan, the deacylated form of chitin. Chitosanase may be crucial in the degradation of the deacetylated portion of chitin in the fungal cell wall.</text>
</comment>
<evidence type="ECO:0000256" key="6">
    <source>
        <dbReference type="ARBA" id="ARBA00022801"/>
    </source>
</evidence>
<keyword evidence="7" id="KW-0119">Carbohydrate metabolism</keyword>
<evidence type="ECO:0000256" key="1">
    <source>
        <dbReference type="ARBA" id="ARBA00000405"/>
    </source>
</evidence>
<evidence type="ECO:0000313" key="13">
    <source>
        <dbReference type="Proteomes" id="UP000266188"/>
    </source>
</evidence>
<dbReference type="AlphaFoldDB" id="A0A3A3A7U2"/>
<organism evidence="12 13">
    <name type="scientific">Aspergillus sclerotialis</name>
    <dbReference type="NCBI Taxonomy" id="2070753"/>
    <lineage>
        <taxon>Eukaryota</taxon>
        <taxon>Fungi</taxon>
        <taxon>Dikarya</taxon>
        <taxon>Ascomycota</taxon>
        <taxon>Pezizomycotina</taxon>
        <taxon>Eurotiomycetes</taxon>
        <taxon>Eurotiomycetidae</taxon>
        <taxon>Eurotiales</taxon>
        <taxon>Aspergillaceae</taxon>
        <taxon>Aspergillus</taxon>
        <taxon>Aspergillus subgen. Polypaecilum</taxon>
    </lineage>
</organism>
<keyword evidence="8 10" id="KW-0326">Glycosidase</keyword>
<evidence type="ECO:0000256" key="2">
    <source>
        <dbReference type="ARBA" id="ARBA00004613"/>
    </source>
</evidence>
<evidence type="ECO:0000256" key="3">
    <source>
        <dbReference type="ARBA" id="ARBA00007799"/>
    </source>
</evidence>
<dbReference type="OrthoDB" id="4756206at2759"/>
<dbReference type="PANTHER" id="PTHR42061">
    <property type="entry name" value="ENDO-CHITOSANASE"/>
    <property type="match status" value="1"/>
</dbReference>
<dbReference type="GO" id="GO:0016977">
    <property type="term" value="F:chitosanase activity"/>
    <property type="evidence" value="ECO:0007669"/>
    <property type="project" value="UniProtKB-EC"/>
</dbReference>
<dbReference type="GO" id="GO:0005576">
    <property type="term" value="C:extracellular region"/>
    <property type="evidence" value="ECO:0007669"/>
    <property type="project" value="UniProtKB-SubCell"/>
</dbReference>
<evidence type="ECO:0000256" key="9">
    <source>
        <dbReference type="ARBA" id="ARBA00023326"/>
    </source>
</evidence>
<evidence type="ECO:0000256" key="7">
    <source>
        <dbReference type="ARBA" id="ARBA00023277"/>
    </source>
</evidence>
<dbReference type="InterPro" id="IPR009939">
    <property type="entry name" value="Chitosanase_fungal"/>
</dbReference>
<gene>
    <name evidence="12" type="ORF">PHISCL_01637</name>
</gene>
<keyword evidence="13" id="KW-1185">Reference proteome</keyword>
<feature type="region of interest" description="Disordered" evidence="11">
    <location>
        <begin position="1"/>
        <end position="22"/>
    </location>
</feature>
<comment type="caution">
    <text evidence="12">The sequence shown here is derived from an EMBL/GenBank/DDBJ whole genome shotgun (WGS) entry which is preliminary data.</text>
</comment>
<feature type="region of interest" description="Disordered" evidence="11">
    <location>
        <begin position="165"/>
        <end position="198"/>
    </location>
</feature>
<dbReference type="PANTHER" id="PTHR42061:SF9">
    <property type="entry name" value="ENDO-CHITOSANASE"/>
    <property type="match status" value="1"/>
</dbReference>
<proteinExistence type="inferred from homology"/>
<accession>A0A3A3A7U2</accession>
<keyword evidence="9 10" id="KW-0624">Polysaccharide degradation</keyword>